<dbReference type="AlphaFoldDB" id="A0A9N9W216"/>
<feature type="transmembrane region" description="Helical" evidence="6">
    <location>
        <begin position="407"/>
        <end position="432"/>
    </location>
</feature>
<dbReference type="InterPro" id="IPR050360">
    <property type="entry name" value="MFS_Sugar_Transporters"/>
</dbReference>
<gene>
    <name evidence="8" type="ORF">CSOL1703_00009695</name>
</gene>
<feature type="transmembrane region" description="Helical" evidence="6">
    <location>
        <begin position="444"/>
        <end position="467"/>
    </location>
</feature>
<name>A0A9N9W216_9HYPO</name>
<comment type="caution">
    <text evidence="8">The sequence shown here is derived from an EMBL/GenBank/DDBJ whole genome shotgun (WGS) entry which is preliminary data.</text>
</comment>
<feature type="transmembrane region" description="Helical" evidence="6">
    <location>
        <begin position="91"/>
        <end position="109"/>
    </location>
</feature>
<accession>A0A9N9W216</accession>
<feature type="transmembrane region" description="Helical" evidence="6">
    <location>
        <begin position="325"/>
        <end position="344"/>
    </location>
</feature>
<evidence type="ECO:0000259" key="7">
    <source>
        <dbReference type="PROSITE" id="PS50850"/>
    </source>
</evidence>
<feature type="domain" description="Major facilitator superfamily (MFS) profile" evidence="7">
    <location>
        <begin position="38"/>
        <end position="501"/>
    </location>
</feature>
<dbReference type="GO" id="GO:0016020">
    <property type="term" value="C:membrane"/>
    <property type="evidence" value="ECO:0007669"/>
    <property type="project" value="UniProtKB-SubCell"/>
</dbReference>
<feature type="transmembrane region" description="Helical" evidence="6">
    <location>
        <begin position="199"/>
        <end position="219"/>
    </location>
</feature>
<feature type="transmembrane region" description="Helical" evidence="6">
    <location>
        <begin position="350"/>
        <end position="369"/>
    </location>
</feature>
<dbReference type="InterPro" id="IPR020846">
    <property type="entry name" value="MFS_dom"/>
</dbReference>
<protein>
    <recommendedName>
        <fullName evidence="7">Major facilitator superfamily (MFS) profile domain-containing protein</fullName>
    </recommendedName>
</protein>
<dbReference type="InterPro" id="IPR005828">
    <property type="entry name" value="MFS_sugar_transport-like"/>
</dbReference>
<feature type="transmembrane region" description="Helical" evidence="6">
    <location>
        <begin position="30"/>
        <end position="51"/>
    </location>
</feature>
<evidence type="ECO:0000256" key="6">
    <source>
        <dbReference type="SAM" id="Phobius"/>
    </source>
</evidence>
<dbReference type="PROSITE" id="PS50850">
    <property type="entry name" value="MFS"/>
    <property type="match status" value="1"/>
</dbReference>
<evidence type="ECO:0000313" key="9">
    <source>
        <dbReference type="Proteomes" id="UP000775872"/>
    </source>
</evidence>
<keyword evidence="4 6" id="KW-1133">Transmembrane helix</keyword>
<keyword evidence="9" id="KW-1185">Reference proteome</keyword>
<dbReference type="Proteomes" id="UP000775872">
    <property type="component" value="Unassembled WGS sequence"/>
</dbReference>
<keyword evidence="5 6" id="KW-0472">Membrane</keyword>
<evidence type="ECO:0000256" key="2">
    <source>
        <dbReference type="ARBA" id="ARBA00010992"/>
    </source>
</evidence>
<feature type="transmembrane region" description="Helical" evidence="6">
    <location>
        <begin position="231"/>
        <end position="251"/>
    </location>
</feature>
<feature type="transmembrane region" description="Helical" evidence="6">
    <location>
        <begin position="376"/>
        <end position="401"/>
    </location>
</feature>
<comment type="subcellular location">
    <subcellularLocation>
        <location evidence="1">Membrane</location>
        <topology evidence="1">Multi-pass membrane protein</topology>
    </subcellularLocation>
</comment>
<dbReference type="EMBL" id="CABFOC020000003">
    <property type="protein sequence ID" value="CAH0043828.1"/>
    <property type="molecule type" value="Genomic_DNA"/>
</dbReference>
<evidence type="ECO:0000256" key="5">
    <source>
        <dbReference type="ARBA" id="ARBA00023136"/>
    </source>
</evidence>
<evidence type="ECO:0000256" key="4">
    <source>
        <dbReference type="ARBA" id="ARBA00022989"/>
    </source>
</evidence>
<dbReference type="Gene3D" id="1.20.1250.20">
    <property type="entry name" value="MFS general substrate transporter like domains"/>
    <property type="match status" value="1"/>
</dbReference>
<organism evidence="8 9">
    <name type="scientific">Clonostachys solani</name>
    <dbReference type="NCBI Taxonomy" id="160281"/>
    <lineage>
        <taxon>Eukaryota</taxon>
        <taxon>Fungi</taxon>
        <taxon>Dikarya</taxon>
        <taxon>Ascomycota</taxon>
        <taxon>Pezizomycotina</taxon>
        <taxon>Sordariomycetes</taxon>
        <taxon>Hypocreomycetidae</taxon>
        <taxon>Hypocreales</taxon>
        <taxon>Bionectriaceae</taxon>
        <taxon>Clonostachys</taxon>
    </lineage>
</organism>
<feature type="transmembrane region" description="Helical" evidence="6">
    <location>
        <begin position="479"/>
        <end position="497"/>
    </location>
</feature>
<evidence type="ECO:0000256" key="3">
    <source>
        <dbReference type="ARBA" id="ARBA00022692"/>
    </source>
</evidence>
<proteinExistence type="inferred from homology"/>
<dbReference type="SUPFAM" id="SSF103473">
    <property type="entry name" value="MFS general substrate transporter"/>
    <property type="match status" value="1"/>
</dbReference>
<comment type="similarity">
    <text evidence="2">Belongs to the major facilitator superfamily. Sugar transporter (TC 2.A.1.1) family.</text>
</comment>
<dbReference type="Pfam" id="PF00083">
    <property type="entry name" value="Sugar_tr"/>
    <property type="match status" value="1"/>
</dbReference>
<dbReference type="PANTHER" id="PTHR48022:SF27">
    <property type="entry name" value="MAJOR FACILITATOR SUPERFAMILY (MFS) PROFILE DOMAIN-CONTAINING PROTEIN"/>
    <property type="match status" value="1"/>
</dbReference>
<keyword evidence="3 6" id="KW-0812">Transmembrane</keyword>
<dbReference type="GO" id="GO:0005351">
    <property type="term" value="F:carbohydrate:proton symporter activity"/>
    <property type="evidence" value="ECO:0007669"/>
    <property type="project" value="TreeGrafter"/>
</dbReference>
<dbReference type="InterPro" id="IPR036259">
    <property type="entry name" value="MFS_trans_sf"/>
</dbReference>
<evidence type="ECO:0000256" key="1">
    <source>
        <dbReference type="ARBA" id="ARBA00004141"/>
    </source>
</evidence>
<sequence>MSLAKSQSASEARVEHVAEPEHDIHNAKGWLNWPTFCYMVIIGLSMGLYGYDNNFAAPLVQLPLFIQKYQGPGLTFTLSDMLPRQARNLNLLTPVPLVGAAIGTFIAPAGMRRLGRKKTMIAAYGLLCTPGSFLQLFAPNMAALVAGRFWNCAQTNPCEEDSQDTLANRLNADVGISILTTTAPLYLAEFVPADFRGRAIDLCFAGVAAVGVLATTVVWGTEKIKDERQYMIPLAIQAAVPVGLCLLTFLIPESPVWDIQHGRLDSARRTLLVLRNNRADIVDAEISMYQAADERTQASNFWHILDRENLQRTLSAGTILSASQVGGQILILTYATVILVASGVGNPFEITVIISSLQFLGTVVGPFLVDKAGRRPVALVGFTILLLLNLAAGSLGAAGLTSETQKLALAAVFILFGFFNAVSFQSLCFVLPTEIASPALREPTMAWSVFWSYTTAVVTTFAVPRIMSADAANLGVKTAYVFAGCVFVTTIWAYFYLPETMGRTVAEIDEMYRIGLPMRKWRGYSCESSNITNSEKADLADV</sequence>
<evidence type="ECO:0000313" key="8">
    <source>
        <dbReference type="EMBL" id="CAH0043828.1"/>
    </source>
</evidence>
<dbReference type="PANTHER" id="PTHR48022">
    <property type="entry name" value="PLASTIDIC GLUCOSE TRANSPORTER 4"/>
    <property type="match status" value="1"/>
</dbReference>
<reference evidence="8" key="1">
    <citation type="submission" date="2021-10" db="EMBL/GenBank/DDBJ databases">
        <authorList>
            <person name="Piombo E."/>
        </authorList>
    </citation>
    <scope>NUCLEOTIDE SEQUENCE</scope>
</reference>
<dbReference type="OrthoDB" id="6612291at2759"/>